<evidence type="ECO:0000256" key="1">
    <source>
        <dbReference type="ARBA" id="ARBA00010996"/>
    </source>
</evidence>
<dbReference type="KEGG" id="mflg:ABS361_06265"/>
<organism evidence="7">
    <name type="scientific">Methyloraptor flagellatus</name>
    <dbReference type="NCBI Taxonomy" id="3162530"/>
    <lineage>
        <taxon>Bacteria</taxon>
        <taxon>Pseudomonadati</taxon>
        <taxon>Pseudomonadota</taxon>
        <taxon>Alphaproteobacteria</taxon>
        <taxon>Hyphomicrobiales</taxon>
        <taxon>Ancalomicrobiaceae</taxon>
        <taxon>Methyloraptor</taxon>
    </lineage>
</organism>
<dbReference type="Gene3D" id="3.40.30.10">
    <property type="entry name" value="Glutaredoxin"/>
    <property type="match status" value="1"/>
</dbReference>
<feature type="chain" id="PRO_5043470675" evidence="6">
    <location>
        <begin position="26"/>
        <end position="234"/>
    </location>
</feature>
<feature type="binding site" evidence="3">
    <location>
        <position position="102"/>
    </location>
    <ligand>
        <name>Cu cation</name>
        <dbReference type="ChEBI" id="CHEBI:23378"/>
    </ligand>
</feature>
<dbReference type="CDD" id="cd02968">
    <property type="entry name" value="SCO"/>
    <property type="match status" value="1"/>
</dbReference>
<dbReference type="GO" id="GO:0046872">
    <property type="term" value="F:metal ion binding"/>
    <property type="evidence" value="ECO:0007669"/>
    <property type="project" value="UniProtKB-KW"/>
</dbReference>
<evidence type="ECO:0000256" key="2">
    <source>
        <dbReference type="ARBA" id="ARBA00023008"/>
    </source>
</evidence>
<evidence type="ECO:0000313" key="7">
    <source>
        <dbReference type="EMBL" id="XBY45854.1"/>
    </source>
</evidence>
<accession>A0AAU7XDE9</accession>
<dbReference type="PANTHER" id="PTHR12151">
    <property type="entry name" value="ELECTRON TRANSPORT PROTIN SCO1/SENC FAMILY MEMBER"/>
    <property type="match status" value="1"/>
</dbReference>
<feature type="disulfide bond" description="Redox-active" evidence="4">
    <location>
        <begin position="98"/>
        <end position="102"/>
    </location>
</feature>
<feature type="region of interest" description="Disordered" evidence="5">
    <location>
        <begin position="30"/>
        <end position="58"/>
    </location>
</feature>
<reference evidence="7" key="1">
    <citation type="submission" date="2024-06" db="EMBL/GenBank/DDBJ databases">
        <title>Methylostella associata gen. nov., sp. nov., a novel Ancalomicrobiaceae-affiliated facultatively methylotrophic bacteria that feed on methanotrophs of the genus Methylococcus.</title>
        <authorList>
            <person name="Saltykova V."/>
            <person name="Danilova O.V."/>
            <person name="Oshkin I.Y."/>
            <person name="Belova S.E."/>
            <person name="Pimenov N.V."/>
            <person name="Dedysh S.N."/>
        </authorList>
    </citation>
    <scope>NUCLEOTIDE SEQUENCE</scope>
    <source>
        <strain evidence="7">S20</strain>
    </source>
</reference>
<dbReference type="EMBL" id="CP158568">
    <property type="protein sequence ID" value="XBY45854.1"/>
    <property type="molecule type" value="Genomic_DNA"/>
</dbReference>
<keyword evidence="4" id="KW-1015">Disulfide bond</keyword>
<dbReference type="InterPro" id="IPR036249">
    <property type="entry name" value="Thioredoxin-like_sf"/>
</dbReference>
<dbReference type="PANTHER" id="PTHR12151:SF25">
    <property type="entry name" value="LINALOOL DEHYDRATASE_ISOMERASE DOMAIN-CONTAINING PROTEIN"/>
    <property type="match status" value="1"/>
</dbReference>
<feature type="signal peptide" evidence="6">
    <location>
        <begin position="1"/>
        <end position="25"/>
    </location>
</feature>
<evidence type="ECO:0000256" key="5">
    <source>
        <dbReference type="SAM" id="MobiDB-lite"/>
    </source>
</evidence>
<feature type="binding site" evidence="3">
    <location>
        <position position="196"/>
    </location>
    <ligand>
        <name>Cu cation</name>
        <dbReference type="ChEBI" id="CHEBI:23378"/>
    </ligand>
</feature>
<keyword evidence="2 3" id="KW-0186">Copper</keyword>
<feature type="binding site" evidence="3">
    <location>
        <position position="98"/>
    </location>
    <ligand>
        <name>Cu cation</name>
        <dbReference type="ChEBI" id="CHEBI:23378"/>
    </ligand>
</feature>
<protein>
    <submittedName>
        <fullName evidence="7">SCO family protein</fullName>
    </submittedName>
</protein>
<evidence type="ECO:0000256" key="3">
    <source>
        <dbReference type="PIRSR" id="PIRSR603782-1"/>
    </source>
</evidence>
<dbReference type="SUPFAM" id="SSF52833">
    <property type="entry name" value="Thioredoxin-like"/>
    <property type="match status" value="1"/>
</dbReference>
<dbReference type="Pfam" id="PF02630">
    <property type="entry name" value="SCO1-SenC"/>
    <property type="match status" value="1"/>
</dbReference>
<sequence length="234" mass="24550">MTKRSRLRSLAGPLALGLLAASLLAAPGARAHGPGHDHHGAAAEDPAAAAAAAPSSPADPLAGRFGGPFELVDQDGKTVTDRDFRGRFMLVYFGYTHCVDVCPLDLTLHGAAIDKLGADASKVVSIFVTVDPARDTPAVLKEFLSGFRTGTVGLTGPDAAIAKMAAAYKVHRRKLPLDSPEAAPLRNVAGAYIVDHGTLTFLMRPDGSFATLIPHTDDPEALARLLQRYVRPVS</sequence>
<name>A0AAU7XDE9_9HYPH</name>
<keyword evidence="6" id="KW-0732">Signal</keyword>
<evidence type="ECO:0000256" key="4">
    <source>
        <dbReference type="PIRSR" id="PIRSR603782-2"/>
    </source>
</evidence>
<keyword evidence="3" id="KW-0479">Metal-binding</keyword>
<evidence type="ECO:0000256" key="6">
    <source>
        <dbReference type="SAM" id="SignalP"/>
    </source>
</evidence>
<proteinExistence type="inferred from homology"/>
<feature type="compositionally biased region" description="Low complexity" evidence="5">
    <location>
        <begin position="43"/>
        <end position="58"/>
    </location>
</feature>
<dbReference type="AlphaFoldDB" id="A0AAU7XDE9"/>
<dbReference type="FunFam" id="3.40.30.10:FF:000013">
    <property type="entry name" value="Blast:Protein SCO1 homolog, mitochondrial"/>
    <property type="match status" value="1"/>
</dbReference>
<dbReference type="RefSeq" id="WP_407050949.1">
    <property type="nucleotide sequence ID" value="NZ_CP158568.1"/>
</dbReference>
<dbReference type="InterPro" id="IPR003782">
    <property type="entry name" value="SCO1/SenC"/>
</dbReference>
<comment type="similarity">
    <text evidence="1">Belongs to the SCO1/2 family.</text>
</comment>
<gene>
    <name evidence="7" type="ORF">ABS361_06265</name>
</gene>